<accession>M9LKX7</accession>
<gene>
    <name evidence="1" type="ORF">PPOP_0078</name>
</gene>
<evidence type="ECO:0000313" key="1">
    <source>
        <dbReference type="EMBL" id="GAC40751.1"/>
    </source>
</evidence>
<dbReference type="Proteomes" id="UP000029453">
    <property type="component" value="Unassembled WGS sequence"/>
</dbReference>
<dbReference type="EMBL" id="BALG01000003">
    <property type="protein sequence ID" value="GAC40751.1"/>
    <property type="molecule type" value="Genomic_DNA"/>
</dbReference>
<dbReference type="AlphaFoldDB" id="M9LKX7"/>
<comment type="caution">
    <text evidence="1">The sequence shown here is derived from an EMBL/GenBank/DDBJ whole genome shotgun (WGS) entry which is preliminary data.</text>
</comment>
<organism evidence="1 2">
    <name type="scientific">Paenibacillus popilliae ATCC 14706</name>
    <dbReference type="NCBI Taxonomy" id="1212764"/>
    <lineage>
        <taxon>Bacteria</taxon>
        <taxon>Bacillati</taxon>
        <taxon>Bacillota</taxon>
        <taxon>Bacilli</taxon>
        <taxon>Bacillales</taxon>
        <taxon>Paenibacillaceae</taxon>
        <taxon>Paenibacillus</taxon>
    </lineage>
</organism>
<evidence type="ECO:0000313" key="2">
    <source>
        <dbReference type="Proteomes" id="UP000029453"/>
    </source>
</evidence>
<protein>
    <submittedName>
        <fullName evidence="1">Acetylglutamate semialdehyde dehydrogenase</fullName>
    </submittedName>
</protein>
<name>M9LKX7_PAEPP</name>
<keyword evidence="2" id="KW-1185">Reference proteome</keyword>
<dbReference type="RefSeq" id="WP_006283966.1">
    <property type="nucleotide sequence ID" value="NZ_BALG01000003.1"/>
</dbReference>
<sequence length="235" mass="27609">MNNVGLTPKEYLLEVLKNEEDMFREITRLDGKEKAEYEELLEQLEEVHKRENQQHYDTHQKGKALETIVSFLLGKSVIFEIHENIRNSTNEIDQLLCLSYKGKKFKDFLPFSGDLFLSECKNYNKKIDVTWVGKFFSLLTTSHTKIGFLFSYYGLTGKKWNNAVGLTKKLFLLKERLEDRTYIIDLNISDFRLIQQGHSLLELIDSKMKGLKTDTSFEVFLQLKHPVLEEREKTN</sequence>
<reference evidence="1 2" key="1">
    <citation type="submission" date="2012-10" db="EMBL/GenBank/DDBJ databases">
        <title>Draft Genome Sequence of Paenibacillus popilliae ATCC 14706T.</title>
        <authorList>
            <person name="Iiyama K."/>
            <person name="Mori K."/>
            <person name="Mon H."/>
            <person name="Chieda Y."/>
            <person name="Lee J.M."/>
            <person name="Kusakabe T."/>
            <person name="Tashiro K."/>
            <person name="Asano S."/>
            <person name="Yasunaga-Aoki C."/>
            <person name="Shimizu S."/>
        </authorList>
    </citation>
    <scope>NUCLEOTIDE SEQUENCE [LARGE SCALE GENOMIC DNA]</scope>
    <source>
        <strain evidence="1 2">ATCC 14706</strain>
    </source>
</reference>
<dbReference type="OrthoDB" id="2603884at2"/>
<proteinExistence type="predicted"/>